<evidence type="ECO:0000256" key="1">
    <source>
        <dbReference type="ARBA" id="ARBA00004370"/>
    </source>
</evidence>
<feature type="transmembrane region" description="Helical" evidence="7">
    <location>
        <begin position="20"/>
        <end position="38"/>
    </location>
</feature>
<keyword evidence="10" id="KW-1185">Reference proteome</keyword>
<feature type="transmembrane region" description="Helical" evidence="7">
    <location>
        <begin position="202"/>
        <end position="224"/>
    </location>
</feature>
<dbReference type="InterPro" id="IPR013783">
    <property type="entry name" value="Ig-like_fold"/>
</dbReference>
<evidence type="ECO:0000256" key="2">
    <source>
        <dbReference type="ARBA" id="ARBA00022729"/>
    </source>
</evidence>
<dbReference type="AlphaFoldDB" id="A0A6G1Q6X5"/>
<organism evidence="9 10">
    <name type="scientific">Channa argus</name>
    <name type="common">Northern snakehead</name>
    <name type="synonym">Ophicephalus argus</name>
    <dbReference type="NCBI Taxonomy" id="215402"/>
    <lineage>
        <taxon>Eukaryota</taxon>
        <taxon>Metazoa</taxon>
        <taxon>Chordata</taxon>
        <taxon>Craniata</taxon>
        <taxon>Vertebrata</taxon>
        <taxon>Euteleostomi</taxon>
        <taxon>Actinopterygii</taxon>
        <taxon>Neopterygii</taxon>
        <taxon>Teleostei</taxon>
        <taxon>Neoteleostei</taxon>
        <taxon>Acanthomorphata</taxon>
        <taxon>Anabantaria</taxon>
        <taxon>Anabantiformes</taxon>
        <taxon>Channoidei</taxon>
        <taxon>Channidae</taxon>
        <taxon>Channa</taxon>
    </lineage>
</organism>
<sequence length="238" mass="26771">MKSYRYISSVVPFKVDVMDLTYSFTLWAFIIYLAFVACSSTEGQSQMIGPSGLIIAAPGDDIILPCHLEPPLNVQSLTVEWSKPDLKPDPSDRLSRVGYVHLYRGRREVVDMKIPSYIGRTELFTDGLKKGNISLRIINVTLADSGRYRCFIPKLNSKVKDSVVELVVDPNHGQTWTTEMPLQTPEPKEERDDTVWPSRSRVIPAVVLSVALILAVGGMAVYLIKHNLRKTQEFTEKC</sequence>
<dbReference type="InterPro" id="IPR007110">
    <property type="entry name" value="Ig-like_dom"/>
</dbReference>
<dbReference type="InterPro" id="IPR050504">
    <property type="entry name" value="IgSF_BTN/MOG"/>
</dbReference>
<dbReference type="SMART" id="SM00409">
    <property type="entry name" value="IG"/>
    <property type="match status" value="1"/>
</dbReference>
<name>A0A6G1Q6X5_CHAAH</name>
<dbReference type="GO" id="GO:1903037">
    <property type="term" value="P:regulation of leukocyte cell-cell adhesion"/>
    <property type="evidence" value="ECO:0007669"/>
    <property type="project" value="UniProtKB-ARBA"/>
</dbReference>
<dbReference type="Gene3D" id="2.60.40.10">
    <property type="entry name" value="Immunoglobulins"/>
    <property type="match status" value="1"/>
</dbReference>
<evidence type="ECO:0000313" key="9">
    <source>
        <dbReference type="EMBL" id="KAF3698093.1"/>
    </source>
</evidence>
<dbReference type="GO" id="GO:0009897">
    <property type="term" value="C:external side of plasma membrane"/>
    <property type="evidence" value="ECO:0007669"/>
    <property type="project" value="TreeGrafter"/>
</dbReference>
<dbReference type="PANTHER" id="PTHR24100">
    <property type="entry name" value="BUTYROPHILIN"/>
    <property type="match status" value="1"/>
</dbReference>
<keyword evidence="7" id="KW-1133">Transmembrane helix</keyword>
<dbReference type="SUPFAM" id="SSF48726">
    <property type="entry name" value="Immunoglobulin"/>
    <property type="match status" value="1"/>
</dbReference>
<dbReference type="GO" id="GO:0005102">
    <property type="term" value="F:signaling receptor binding"/>
    <property type="evidence" value="ECO:0007669"/>
    <property type="project" value="TreeGrafter"/>
</dbReference>
<keyword evidence="5" id="KW-0325">Glycoprotein</keyword>
<comment type="subcellular location">
    <subcellularLocation>
        <location evidence="1">Membrane</location>
    </subcellularLocation>
</comment>
<dbReference type="PANTHER" id="PTHR24100:SF151">
    <property type="entry name" value="ICOS LIGAND"/>
    <property type="match status" value="1"/>
</dbReference>
<evidence type="ECO:0000259" key="8">
    <source>
        <dbReference type="PROSITE" id="PS50835"/>
    </source>
</evidence>
<dbReference type="GO" id="GO:0050852">
    <property type="term" value="P:T cell receptor signaling pathway"/>
    <property type="evidence" value="ECO:0007669"/>
    <property type="project" value="TreeGrafter"/>
</dbReference>
<keyword evidence="3 7" id="KW-0472">Membrane</keyword>
<keyword evidence="7" id="KW-0812">Transmembrane</keyword>
<dbReference type="Proteomes" id="UP000503349">
    <property type="component" value="Chromosome 13"/>
</dbReference>
<dbReference type="EMBL" id="CM015724">
    <property type="protein sequence ID" value="KAF3698093.1"/>
    <property type="molecule type" value="Genomic_DNA"/>
</dbReference>
<evidence type="ECO:0000313" key="10">
    <source>
        <dbReference type="Proteomes" id="UP000503349"/>
    </source>
</evidence>
<evidence type="ECO:0000256" key="5">
    <source>
        <dbReference type="ARBA" id="ARBA00023180"/>
    </source>
</evidence>
<dbReference type="InterPro" id="IPR036179">
    <property type="entry name" value="Ig-like_dom_sf"/>
</dbReference>
<proteinExistence type="predicted"/>
<feature type="domain" description="Ig-like" evidence="8">
    <location>
        <begin position="59"/>
        <end position="167"/>
    </location>
</feature>
<gene>
    <name evidence="9" type="ORF">EXN66_Car013774</name>
</gene>
<evidence type="ECO:0000256" key="6">
    <source>
        <dbReference type="ARBA" id="ARBA00023319"/>
    </source>
</evidence>
<reference evidence="10" key="2">
    <citation type="submission" date="2019-02" db="EMBL/GenBank/DDBJ databases">
        <title>Opniocepnalus argus Var Kimnra genome.</title>
        <authorList>
            <person name="Zhou C."/>
            <person name="Xiao S."/>
        </authorList>
    </citation>
    <scope>NUCLEOTIDE SEQUENCE [LARGE SCALE GENOMIC DNA]</scope>
</reference>
<evidence type="ECO:0000256" key="3">
    <source>
        <dbReference type="ARBA" id="ARBA00023136"/>
    </source>
</evidence>
<dbReference type="FunFam" id="2.60.40.10:FF:000142">
    <property type="entry name" value="V-set domain-containing T-cell activation inhibitor 1"/>
    <property type="match status" value="1"/>
</dbReference>
<protein>
    <submittedName>
        <fullName evidence="9">Myelin-oligodendrocyte glycoprotein</fullName>
    </submittedName>
</protein>
<accession>A0A6G1Q6X5</accession>
<evidence type="ECO:0000256" key="7">
    <source>
        <dbReference type="SAM" id="Phobius"/>
    </source>
</evidence>
<dbReference type="InterPro" id="IPR003599">
    <property type="entry name" value="Ig_sub"/>
</dbReference>
<keyword evidence="2" id="KW-0732">Signal</keyword>
<reference evidence="9 10" key="1">
    <citation type="submission" date="2019-02" db="EMBL/GenBank/DDBJ databases">
        <title>Opniocepnalus argus genome.</title>
        <authorList>
            <person name="Zhou C."/>
            <person name="Xiao S."/>
        </authorList>
    </citation>
    <scope>NUCLEOTIDE SEQUENCE [LARGE SCALE GENOMIC DNA]</scope>
    <source>
        <strain evidence="9">OARG1902GOOAL</strain>
        <tissue evidence="9">Muscle</tissue>
    </source>
</reference>
<dbReference type="PROSITE" id="PS50835">
    <property type="entry name" value="IG_LIKE"/>
    <property type="match status" value="1"/>
</dbReference>
<dbReference type="Pfam" id="PF07686">
    <property type="entry name" value="V-set"/>
    <property type="match status" value="1"/>
</dbReference>
<evidence type="ECO:0000256" key="4">
    <source>
        <dbReference type="ARBA" id="ARBA00023157"/>
    </source>
</evidence>
<dbReference type="GO" id="GO:0050863">
    <property type="term" value="P:regulation of T cell activation"/>
    <property type="evidence" value="ECO:0007669"/>
    <property type="project" value="UniProtKB-ARBA"/>
</dbReference>
<dbReference type="InterPro" id="IPR013106">
    <property type="entry name" value="Ig_V-set"/>
</dbReference>
<keyword evidence="4" id="KW-1015">Disulfide bond</keyword>
<dbReference type="GO" id="GO:0001817">
    <property type="term" value="P:regulation of cytokine production"/>
    <property type="evidence" value="ECO:0007669"/>
    <property type="project" value="TreeGrafter"/>
</dbReference>
<keyword evidence="6" id="KW-0393">Immunoglobulin domain</keyword>